<dbReference type="SUPFAM" id="SSF52058">
    <property type="entry name" value="L domain-like"/>
    <property type="match status" value="1"/>
</dbReference>
<accession>A0AAU9MUU2</accession>
<comment type="caution">
    <text evidence="1">The sequence shown here is derived from an EMBL/GenBank/DDBJ whole genome shotgun (WGS) entry which is preliminary data.</text>
</comment>
<dbReference type="InterPro" id="IPR032675">
    <property type="entry name" value="LRR_dom_sf"/>
</dbReference>
<protein>
    <submittedName>
        <fullName evidence="1">Uncharacterized protein</fullName>
    </submittedName>
</protein>
<dbReference type="EMBL" id="CAKMRJ010003334">
    <property type="protein sequence ID" value="CAH1431619.1"/>
    <property type="molecule type" value="Genomic_DNA"/>
</dbReference>
<dbReference type="PANTHER" id="PTHR16083">
    <property type="entry name" value="LEUCINE RICH REPEAT CONTAINING PROTEIN"/>
    <property type="match status" value="1"/>
</dbReference>
<dbReference type="Proteomes" id="UP001157418">
    <property type="component" value="Unassembled WGS sequence"/>
</dbReference>
<evidence type="ECO:0000313" key="1">
    <source>
        <dbReference type="EMBL" id="CAH1431619.1"/>
    </source>
</evidence>
<name>A0AAU9MUU2_9ASTR</name>
<reference evidence="1 2" key="1">
    <citation type="submission" date="2022-01" db="EMBL/GenBank/DDBJ databases">
        <authorList>
            <person name="Xiong W."/>
            <person name="Schranz E."/>
        </authorList>
    </citation>
    <scope>NUCLEOTIDE SEQUENCE [LARGE SCALE GENOMIC DNA]</scope>
</reference>
<gene>
    <name evidence="1" type="ORF">LVIROSA_LOCUS18330</name>
</gene>
<dbReference type="Gene3D" id="3.80.10.10">
    <property type="entry name" value="Ribonuclease Inhibitor"/>
    <property type="match status" value="1"/>
</dbReference>
<sequence>MKNLRWIDWKGDIASPLPTNFSLRKLRCLLLGYNLQRQLWEGSKVLPPITQLKNLKILSLLWCPQLLKFSEIQQNIDHSRHFDLDNTQGNIPGVDLIDVEEGCLHDPCLPLIGLWLSHNLQQLVLRKLDLSWCGLADEATGSDVWELPNLQELNLKGNKFSRLNFSVFRLPRLKWLNVSSCIELVELSELPSSIAVVLADGCWSLESFGDISNCKWLWKLSLLWCDKLGGGDILLDSVLQGNAIEDHFITVALHHQIPKGFVGRFSRGFSFTPCHPHDTDDSGHTFTLHLPDDCSLRQTTSLNSSYNIISFSIKDDWTSFAAELVPRISEDDPLQTTKVATDSSEYWNDELTRKAFTIQHDLYSFIRILWQP</sequence>
<organism evidence="1 2">
    <name type="scientific">Lactuca virosa</name>
    <dbReference type="NCBI Taxonomy" id="75947"/>
    <lineage>
        <taxon>Eukaryota</taxon>
        <taxon>Viridiplantae</taxon>
        <taxon>Streptophyta</taxon>
        <taxon>Embryophyta</taxon>
        <taxon>Tracheophyta</taxon>
        <taxon>Spermatophyta</taxon>
        <taxon>Magnoliopsida</taxon>
        <taxon>eudicotyledons</taxon>
        <taxon>Gunneridae</taxon>
        <taxon>Pentapetalae</taxon>
        <taxon>asterids</taxon>
        <taxon>campanulids</taxon>
        <taxon>Asterales</taxon>
        <taxon>Asteraceae</taxon>
        <taxon>Cichorioideae</taxon>
        <taxon>Cichorieae</taxon>
        <taxon>Lactucinae</taxon>
        <taxon>Lactuca</taxon>
    </lineage>
</organism>
<dbReference type="AlphaFoldDB" id="A0AAU9MUU2"/>
<dbReference type="PANTHER" id="PTHR16083:SF69">
    <property type="entry name" value="LEUCINE-RICH REPEAT DOMAIN SUPERFAMILY"/>
    <property type="match status" value="1"/>
</dbReference>
<proteinExistence type="predicted"/>
<keyword evidence="2" id="KW-1185">Reference proteome</keyword>
<evidence type="ECO:0000313" key="2">
    <source>
        <dbReference type="Proteomes" id="UP001157418"/>
    </source>
</evidence>